<comment type="caution">
    <text evidence="10">The sequence shown here is derived from an EMBL/GenBank/DDBJ whole genome shotgun (WGS) entry which is preliminary data.</text>
</comment>
<evidence type="ECO:0000256" key="8">
    <source>
        <dbReference type="SAM" id="SignalP"/>
    </source>
</evidence>
<evidence type="ECO:0000256" key="1">
    <source>
        <dbReference type="ARBA" id="ARBA00011073"/>
    </source>
</evidence>
<keyword evidence="8" id="KW-0732">Signal</keyword>
<accession>A0ABV7J9F1</accession>
<dbReference type="PANTHER" id="PTHR43806">
    <property type="entry name" value="PEPTIDASE S8"/>
    <property type="match status" value="1"/>
</dbReference>
<dbReference type="InterPro" id="IPR034193">
    <property type="entry name" value="PCSK9_ProteinaseK-like"/>
</dbReference>
<evidence type="ECO:0000256" key="2">
    <source>
        <dbReference type="ARBA" id="ARBA00022670"/>
    </source>
</evidence>
<feature type="active site" description="Charge relay system" evidence="5">
    <location>
        <position position="338"/>
    </location>
</feature>
<evidence type="ECO:0000256" key="7">
    <source>
        <dbReference type="SAM" id="MobiDB-lite"/>
    </source>
</evidence>
<dbReference type="InterPro" id="IPR000209">
    <property type="entry name" value="Peptidase_S8/S53_dom"/>
</dbReference>
<feature type="region of interest" description="Disordered" evidence="7">
    <location>
        <begin position="356"/>
        <end position="375"/>
    </location>
</feature>
<dbReference type="PROSITE" id="PS00137">
    <property type="entry name" value="SUBTILASE_HIS"/>
    <property type="match status" value="1"/>
</dbReference>
<dbReference type="EMBL" id="JBHRTS010000002">
    <property type="protein sequence ID" value="MFC3193286.1"/>
    <property type="molecule type" value="Genomic_DNA"/>
</dbReference>
<dbReference type="PROSITE" id="PS51892">
    <property type="entry name" value="SUBTILASE"/>
    <property type="match status" value="1"/>
</dbReference>
<dbReference type="InterPro" id="IPR050131">
    <property type="entry name" value="Peptidase_S8_subtilisin-like"/>
</dbReference>
<evidence type="ECO:0000256" key="3">
    <source>
        <dbReference type="ARBA" id="ARBA00022801"/>
    </source>
</evidence>
<keyword evidence="11" id="KW-1185">Reference proteome</keyword>
<dbReference type="PRINTS" id="PR00723">
    <property type="entry name" value="SUBTILISIN"/>
</dbReference>
<feature type="active site" description="Charge relay system" evidence="5">
    <location>
        <position position="147"/>
    </location>
</feature>
<dbReference type="InterPro" id="IPR015500">
    <property type="entry name" value="Peptidase_S8_subtilisin-rel"/>
</dbReference>
<dbReference type="CDD" id="cd04077">
    <property type="entry name" value="Peptidases_S8_PCSK9_ProteinaseK_like"/>
    <property type="match status" value="1"/>
</dbReference>
<evidence type="ECO:0000256" key="6">
    <source>
        <dbReference type="RuleBase" id="RU003355"/>
    </source>
</evidence>
<dbReference type="PROSITE" id="PS00136">
    <property type="entry name" value="SUBTILASE_ASP"/>
    <property type="match status" value="1"/>
</dbReference>
<dbReference type="InterPro" id="IPR037045">
    <property type="entry name" value="S8pro/Inhibitor_I9_sf"/>
</dbReference>
<dbReference type="SUPFAM" id="SSF52743">
    <property type="entry name" value="Subtilisin-like"/>
    <property type="match status" value="1"/>
</dbReference>
<dbReference type="InterPro" id="IPR036852">
    <property type="entry name" value="Peptidase_S8/S53_dom_sf"/>
</dbReference>
<dbReference type="InterPro" id="IPR023827">
    <property type="entry name" value="Peptidase_S8_Asp-AS"/>
</dbReference>
<evidence type="ECO:0000313" key="10">
    <source>
        <dbReference type="EMBL" id="MFC3193286.1"/>
    </source>
</evidence>
<feature type="active site" description="Charge relay system" evidence="5">
    <location>
        <position position="179"/>
    </location>
</feature>
<dbReference type="InterPro" id="IPR023828">
    <property type="entry name" value="Peptidase_S8_Ser-AS"/>
</dbReference>
<keyword evidence="3 5" id="KW-0378">Hydrolase</keyword>
<protein>
    <submittedName>
        <fullName evidence="10">S8 family peptidase</fullName>
    </submittedName>
</protein>
<evidence type="ECO:0000256" key="4">
    <source>
        <dbReference type="ARBA" id="ARBA00022825"/>
    </source>
</evidence>
<sequence>MRKTLLVSAIGVAISGHVSAQELQPYGISSDLVNVHNRCIVRFDDQTRSTDVRGKANAMAARSNATLKHVYSRSIKGMTINMPCDAAKKAFSSESGIQSFTPDSVVSISRGRPGGGGGGGDSQQVSYGTPRVGGPLDGTGYTAWVIDSGVDLDHPDLNVDASRGFTSISNGGMDDQNGHGTHVAGTIGAIDNTIGALGVAPNTTIVPVRVLDRRGSGSTSGVIAGVDHVAANADPGDCANMSLGGGVSTVLDDAVKAAASQSGAYFVLAAGNDGDDANNHSPARANGNRVYTISAVDSNDNMPSWSNYGNPPVDYAAPGVGIFSLWKSGGTNTISGTSMAAPHACAVIMLNNGNPGTDGTAGNDPDGNPDRIISL</sequence>
<proteinExistence type="inferred from homology"/>
<dbReference type="PANTHER" id="PTHR43806:SF11">
    <property type="entry name" value="CEREVISIN-RELATED"/>
    <property type="match status" value="1"/>
</dbReference>
<feature type="domain" description="Peptidase S8/S53" evidence="9">
    <location>
        <begin position="145"/>
        <end position="348"/>
    </location>
</feature>
<reference evidence="11" key="1">
    <citation type="journal article" date="2019" name="Int. J. Syst. Evol. Microbiol.">
        <title>The Global Catalogue of Microorganisms (GCM) 10K type strain sequencing project: providing services to taxonomists for standard genome sequencing and annotation.</title>
        <authorList>
            <consortium name="The Broad Institute Genomics Platform"/>
            <consortium name="The Broad Institute Genome Sequencing Center for Infectious Disease"/>
            <person name="Wu L."/>
            <person name="Ma J."/>
        </authorList>
    </citation>
    <scope>NUCLEOTIDE SEQUENCE [LARGE SCALE GENOMIC DNA]</scope>
    <source>
        <strain evidence="11">KCTC 42953</strain>
    </source>
</reference>
<dbReference type="InterPro" id="IPR022398">
    <property type="entry name" value="Peptidase_S8_His-AS"/>
</dbReference>
<evidence type="ECO:0000256" key="5">
    <source>
        <dbReference type="PROSITE-ProRule" id="PRU01240"/>
    </source>
</evidence>
<evidence type="ECO:0000313" key="11">
    <source>
        <dbReference type="Proteomes" id="UP001595533"/>
    </source>
</evidence>
<dbReference type="RefSeq" id="WP_077409963.1">
    <property type="nucleotide sequence ID" value="NZ_JBHRTS010000002.1"/>
</dbReference>
<gene>
    <name evidence="10" type="ORF">ACFODZ_03415</name>
</gene>
<dbReference type="Gene3D" id="3.30.70.80">
    <property type="entry name" value="Peptidase S8 propeptide/proteinase inhibitor I9"/>
    <property type="match status" value="1"/>
</dbReference>
<dbReference type="Gene3D" id="3.40.50.200">
    <property type="entry name" value="Peptidase S8/S53 domain"/>
    <property type="match status" value="1"/>
</dbReference>
<keyword evidence="4 5" id="KW-0720">Serine protease</keyword>
<feature type="signal peptide" evidence="8">
    <location>
        <begin position="1"/>
        <end position="20"/>
    </location>
</feature>
<comment type="similarity">
    <text evidence="1 5 6">Belongs to the peptidase S8 family.</text>
</comment>
<organism evidence="10 11">
    <name type="scientific">Marinicella sediminis</name>
    <dbReference type="NCBI Taxonomy" id="1792834"/>
    <lineage>
        <taxon>Bacteria</taxon>
        <taxon>Pseudomonadati</taxon>
        <taxon>Pseudomonadota</taxon>
        <taxon>Gammaproteobacteria</taxon>
        <taxon>Lysobacterales</taxon>
        <taxon>Marinicellaceae</taxon>
        <taxon>Marinicella</taxon>
    </lineage>
</organism>
<dbReference type="Pfam" id="PF00082">
    <property type="entry name" value="Peptidase_S8"/>
    <property type="match status" value="1"/>
</dbReference>
<dbReference type="PROSITE" id="PS00138">
    <property type="entry name" value="SUBTILASE_SER"/>
    <property type="match status" value="1"/>
</dbReference>
<feature type="chain" id="PRO_5046201838" evidence="8">
    <location>
        <begin position="21"/>
        <end position="375"/>
    </location>
</feature>
<keyword evidence="2 5" id="KW-0645">Protease</keyword>
<name>A0ABV7J9F1_9GAMM</name>
<evidence type="ECO:0000259" key="9">
    <source>
        <dbReference type="Pfam" id="PF00082"/>
    </source>
</evidence>
<dbReference type="Proteomes" id="UP001595533">
    <property type="component" value="Unassembled WGS sequence"/>
</dbReference>